<organism evidence="2 3">
    <name type="scientific">Deinococcus hopiensis KR-140</name>
    <dbReference type="NCBI Taxonomy" id="695939"/>
    <lineage>
        <taxon>Bacteria</taxon>
        <taxon>Thermotogati</taxon>
        <taxon>Deinococcota</taxon>
        <taxon>Deinococci</taxon>
        <taxon>Deinococcales</taxon>
        <taxon>Deinococcaceae</taxon>
        <taxon>Deinococcus</taxon>
    </lineage>
</organism>
<dbReference type="AlphaFoldDB" id="A0A1W1UL88"/>
<dbReference type="STRING" id="695939.SAMN00790413_04746"/>
<protein>
    <submittedName>
        <fullName evidence="2">Uncharacterized protein</fullName>
    </submittedName>
</protein>
<gene>
    <name evidence="2" type="ORF">SAMN00790413_04746</name>
</gene>
<keyword evidence="3" id="KW-1185">Reference proteome</keyword>
<evidence type="ECO:0000313" key="3">
    <source>
        <dbReference type="Proteomes" id="UP000192582"/>
    </source>
</evidence>
<feature type="transmembrane region" description="Helical" evidence="1">
    <location>
        <begin position="29"/>
        <end position="48"/>
    </location>
</feature>
<dbReference type="Proteomes" id="UP000192582">
    <property type="component" value="Unassembled WGS sequence"/>
</dbReference>
<keyword evidence="1" id="KW-0472">Membrane</keyword>
<dbReference type="RefSeq" id="WP_170928462.1">
    <property type="nucleotide sequence ID" value="NZ_FWWU01000005.1"/>
</dbReference>
<accession>A0A1W1UL88</accession>
<keyword evidence="1" id="KW-1133">Transmembrane helix</keyword>
<keyword evidence="1" id="KW-0812">Transmembrane</keyword>
<evidence type="ECO:0000256" key="1">
    <source>
        <dbReference type="SAM" id="Phobius"/>
    </source>
</evidence>
<name>A0A1W1UL88_9DEIO</name>
<proteinExistence type="predicted"/>
<dbReference type="EMBL" id="FWWU01000005">
    <property type="protein sequence ID" value="SMB81856.1"/>
    <property type="molecule type" value="Genomic_DNA"/>
</dbReference>
<reference evidence="2 3" key="1">
    <citation type="submission" date="2017-04" db="EMBL/GenBank/DDBJ databases">
        <authorList>
            <person name="Afonso C.L."/>
            <person name="Miller P.J."/>
            <person name="Scott M.A."/>
            <person name="Spackman E."/>
            <person name="Goraichik I."/>
            <person name="Dimitrov K.M."/>
            <person name="Suarez D.L."/>
            <person name="Swayne D.E."/>
        </authorList>
    </citation>
    <scope>NUCLEOTIDE SEQUENCE [LARGE SCALE GENOMIC DNA]</scope>
    <source>
        <strain evidence="2 3">KR-140</strain>
    </source>
</reference>
<sequence length="56" mass="5720">MNHFDLNTLDVRTQNLNAAGTVTADSTPLVASAVLATIASVGAVYSVVTGTSKRCP</sequence>
<evidence type="ECO:0000313" key="2">
    <source>
        <dbReference type="EMBL" id="SMB81856.1"/>
    </source>
</evidence>